<dbReference type="GO" id="GO:0042742">
    <property type="term" value="P:defense response to bacterium"/>
    <property type="evidence" value="ECO:0007669"/>
    <property type="project" value="TreeGrafter"/>
</dbReference>
<comment type="caution">
    <text evidence="11">The sequence shown here is derived from an EMBL/GenBank/DDBJ whole genome shotgun (WGS) entry which is preliminary data.</text>
</comment>
<protein>
    <submittedName>
        <fullName evidence="11">MPEG1 protein</fullName>
    </submittedName>
</protein>
<evidence type="ECO:0000256" key="10">
    <source>
        <dbReference type="SAM" id="SignalP"/>
    </source>
</evidence>
<dbReference type="GO" id="GO:0045087">
    <property type="term" value="P:innate immune response"/>
    <property type="evidence" value="ECO:0007669"/>
    <property type="project" value="UniProtKB-KW"/>
</dbReference>
<evidence type="ECO:0000256" key="6">
    <source>
        <dbReference type="ARBA" id="ARBA00022859"/>
    </source>
</evidence>
<keyword evidence="6" id="KW-0391">Immunity</keyword>
<feature type="chain" id="PRO_5036444783" evidence="10">
    <location>
        <begin position="20"/>
        <end position="128"/>
    </location>
</feature>
<keyword evidence="12" id="KW-1185">Reference proteome</keyword>
<dbReference type="PANTHER" id="PTHR31463">
    <property type="entry name" value="MACROPHAGE-EXPRESSED GENE 1 PROTEIN"/>
    <property type="match status" value="1"/>
</dbReference>
<gene>
    <name evidence="11" type="primary">Mpeg1_2</name>
    <name evidence="11" type="ORF">GTO96_0003681</name>
</gene>
<sequence length="128" mass="14253">MSCSLLLYLSLMFIQQGEGKSSSLQRYAFQECQKTEQLAVLGALPGGGWDNLRNVDMDPVLNFGYSTCQTTEDGFYLIPDEVFVIPQKQTKLELNTEIIGSWMDLKSPVAETINADLSFISLLNGKFS</sequence>
<keyword evidence="5 10" id="KW-0732">Signal</keyword>
<dbReference type="Proteomes" id="UP000886611">
    <property type="component" value="Unassembled WGS sequence"/>
</dbReference>
<feature type="non-terminal residue" evidence="11">
    <location>
        <position position="128"/>
    </location>
</feature>
<dbReference type="AlphaFoldDB" id="A0A8X8BRV7"/>
<evidence type="ECO:0000256" key="5">
    <source>
        <dbReference type="ARBA" id="ARBA00022729"/>
    </source>
</evidence>
<feature type="non-terminal residue" evidence="11">
    <location>
        <position position="1"/>
    </location>
</feature>
<proteinExistence type="predicted"/>
<evidence type="ECO:0000313" key="11">
    <source>
        <dbReference type="EMBL" id="KAG2464056.1"/>
    </source>
</evidence>
<evidence type="ECO:0000256" key="1">
    <source>
        <dbReference type="ARBA" id="ARBA00004141"/>
    </source>
</evidence>
<evidence type="ECO:0000313" key="12">
    <source>
        <dbReference type="Proteomes" id="UP000886611"/>
    </source>
</evidence>
<comment type="subcellular location">
    <subcellularLocation>
        <location evidence="1">Membrane</location>
        <topology evidence="1">Multi-pass membrane protein</topology>
    </subcellularLocation>
</comment>
<keyword evidence="9" id="KW-0325">Glycoprotein</keyword>
<evidence type="ECO:0000256" key="9">
    <source>
        <dbReference type="ARBA" id="ARBA00023180"/>
    </source>
</evidence>
<name>A0A8X8BRV7_POLSE</name>
<evidence type="ECO:0000256" key="3">
    <source>
        <dbReference type="ARBA" id="ARBA00022588"/>
    </source>
</evidence>
<keyword evidence="2" id="KW-1134">Transmembrane beta strand</keyword>
<evidence type="ECO:0000256" key="2">
    <source>
        <dbReference type="ARBA" id="ARBA00022452"/>
    </source>
</evidence>
<feature type="signal peptide" evidence="10">
    <location>
        <begin position="1"/>
        <end position="19"/>
    </location>
</feature>
<keyword evidence="4" id="KW-0812">Transmembrane</keyword>
<evidence type="ECO:0000256" key="7">
    <source>
        <dbReference type="ARBA" id="ARBA00023136"/>
    </source>
</evidence>
<dbReference type="PANTHER" id="PTHR31463:SF4">
    <property type="entry name" value="MACROPHAGE-EXPRESSED GENE 1 PROTEIN"/>
    <property type="match status" value="1"/>
</dbReference>
<keyword evidence="8" id="KW-1015">Disulfide bond</keyword>
<reference evidence="11 12" key="1">
    <citation type="journal article" date="2021" name="Cell">
        <title>Tracing the genetic footprints of vertebrate landing in non-teleost ray-finned fishes.</title>
        <authorList>
            <person name="Bi X."/>
            <person name="Wang K."/>
            <person name="Yang L."/>
            <person name="Pan H."/>
            <person name="Jiang H."/>
            <person name="Wei Q."/>
            <person name="Fang M."/>
            <person name="Yu H."/>
            <person name="Zhu C."/>
            <person name="Cai Y."/>
            <person name="He Y."/>
            <person name="Gan X."/>
            <person name="Zeng H."/>
            <person name="Yu D."/>
            <person name="Zhu Y."/>
            <person name="Jiang H."/>
            <person name="Qiu Q."/>
            <person name="Yang H."/>
            <person name="Zhang Y.E."/>
            <person name="Wang W."/>
            <person name="Zhu M."/>
            <person name="He S."/>
            <person name="Zhang G."/>
        </authorList>
    </citation>
    <scope>NUCLEOTIDE SEQUENCE [LARGE SCALE GENOMIC DNA]</scope>
    <source>
        <strain evidence="11">Bchr_013</strain>
    </source>
</reference>
<dbReference type="GO" id="GO:0016020">
    <property type="term" value="C:membrane"/>
    <property type="evidence" value="ECO:0007669"/>
    <property type="project" value="UniProtKB-SubCell"/>
</dbReference>
<keyword evidence="7" id="KW-0472">Membrane</keyword>
<keyword evidence="3" id="KW-0399">Innate immunity</keyword>
<evidence type="ECO:0000256" key="4">
    <source>
        <dbReference type="ARBA" id="ARBA00022692"/>
    </source>
</evidence>
<dbReference type="EMBL" id="JAATIS010003638">
    <property type="protein sequence ID" value="KAG2464056.1"/>
    <property type="molecule type" value="Genomic_DNA"/>
</dbReference>
<organism evidence="11 12">
    <name type="scientific">Polypterus senegalus</name>
    <name type="common">Senegal bichir</name>
    <dbReference type="NCBI Taxonomy" id="55291"/>
    <lineage>
        <taxon>Eukaryota</taxon>
        <taxon>Metazoa</taxon>
        <taxon>Chordata</taxon>
        <taxon>Craniata</taxon>
        <taxon>Vertebrata</taxon>
        <taxon>Euteleostomi</taxon>
        <taxon>Actinopterygii</taxon>
        <taxon>Polypteriformes</taxon>
        <taxon>Polypteridae</taxon>
        <taxon>Polypterus</taxon>
    </lineage>
</organism>
<accession>A0A8X8BRV7</accession>
<dbReference type="InterPro" id="IPR039707">
    <property type="entry name" value="MPEG1"/>
</dbReference>
<evidence type="ECO:0000256" key="8">
    <source>
        <dbReference type="ARBA" id="ARBA00023157"/>
    </source>
</evidence>